<accession>A0AAD3DEE9</accession>
<reference evidence="1 2" key="1">
    <citation type="journal article" date="2021" name="Sci. Rep.">
        <title>The genome of the diatom Chaetoceros tenuissimus carries an ancient integrated fragment of an extant virus.</title>
        <authorList>
            <person name="Hongo Y."/>
            <person name="Kimura K."/>
            <person name="Takaki Y."/>
            <person name="Yoshida Y."/>
            <person name="Baba S."/>
            <person name="Kobayashi G."/>
            <person name="Nagasaki K."/>
            <person name="Hano T."/>
            <person name="Tomaru Y."/>
        </authorList>
    </citation>
    <scope>NUCLEOTIDE SEQUENCE [LARGE SCALE GENOMIC DNA]</scope>
    <source>
        <strain evidence="1 2">NIES-3715</strain>
    </source>
</reference>
<evidence type="ECO:0000313" key="1">
    <source>
        <dbReference type="EMBL" id="GFH61776.1"/>
    </source>
</evidence>
<comment type="caution">
    <text evidence="1">The sequence shown here is derived from an EMBL/GenBank/DDBJ whole genome shotgun (WGS) entry which is preliminary data.</text>
</comment>
<sequence length="342" mass="38625">MDDTPTFTAFVQNVLGVAVARAHTELVAYIPTFRRLMTISASDIDEFIKQVHSSNSGRAAAQRLAALDQAQLNLMKNYCDQALQDKANDESITLPEITVPKFTSDNYDDFMAKFLTVVSRTKSVHGVSIDYIVREADGNFNDIHQTRKLKLRACLSRRGPKFQEDQQTLFGLYLQYIGTSGNGANIVKQFQPRKQGYNLHFAFTNHFANDTYLQNKASQAATDLAKLNYSGDKLRFKLEDYYNRMTQCFNDSANGGAQYALNDHQKIQSFCQGLKNDTAIKYHVDAKQAWDNIQGPKDFDTYYNLFSSKLQQYCTLRGDGSHTDNRRINHVDTGGRGRGRGG</sequence>
<keyword evidence="2" id="KW-1185">Reference proteome</keyword>
<dbReference type="AlphaFoldDB" id="A0AAD3DEE9"/>
<proteinExistence type="predicted"/>
<evidence type="ECO:0000313" key="2">
    <source>
        <dbReference type="Proteomes" id="UP001054902"/>
    </source>
</evidence>
<protein>
    <submittedName>
        <fullName evidence="1">Uncharacterized protein</fullName>
    </submittedName>
</protein>
<dbReference type="EMBL" id="BLLK01000075">
    <property type="protein sequence ID" value="GFH61776.1"/>
    <property type="molecule type" value="Genomic_DNA"/>
</dbReference>
<name>A0AAD3DEE9_9STRA</name>
<organism evidence="1 2">
    <name type="scientific">Chaetoceros tenuissimus</name>
    <dbReference type="NCBI Taxonomy" id="426638"/>
    <lineage>
        <taxon>Eukaryota</taxon>
        <taxon>Sar</taxon>
        <taxon>Stramenopiles</taxon>
        <taxon>Ochrophyta</taxon>
        <taxon>Bacillariophyta</taxon>
        <taxon>Coscinodiscophyceae</taxon>
        <taxon>Chaetocerotophycidae</taxon>
        <taxon>Chaetocerotales</taxon>
        <taxon>Chaetocerotaceae</taxon>
        <taxon>Chaetoceros</taxon>
    </lineage>
</organism>
<dbReference type="Proteomes" id="UP001054902">
    <property type="component" value="Unassembled WGS sequence"/>
</dbReference>
<gene>
    <name evidence="1" type="ORF">CTEN210_18252</name>
</gene>